<dbReference type="Pfam" id="PF13808">
    <property type="entry name" value="DDE_Tnp_1_assoc"/>
    <property type="match status" value="1"/>
</dbReference>
<feature type="domain" description="H repeat-associated protein N-terminal" evidence="1">
    <location>
        <begin position="9"/>
        <end position="44"/>
    </location>
</feature>
<accession>A0A6P1DU24</accession>
<organism evidence="2 3">
    <name type="scientific">Thiorhodococcus mannitoliphagus</name>
    <dbReference type="NCBI Taxonomy" id="329406"/>
    <lineage>
        <taxon>Bacteria</taxon>
        <taxon>Pseudomonadati</taxon>
        <taxon>Pseudomonadota</taxon>
        <taxon>Gammaproteobacteria</taxon>
        <taxon>Chromatiales</taxon>
        <taxon>Chromatiaceae</taxon>
        <taxon>Thiorhodococcus</taxon>
    </lineage>
</organism>
<evidence type="ECO:0000313" key="2">
    <source>
        <dbReference type="EMBL" id="NEX21817.1"/>
    </source>
</evidence>
<evidence type="ECO:0000259" key="1">
    <source>
        <dbReference type="Pfam" id="PF13808"/>
    </source>
</evidence>
<protein>
    <submittedName>
        <fullName evidence="2">Transposase family protein</fullName>
    </submittedName>
</protein>
<sequence>MNSVEVLTEHFSQLQDSRVERNKQYPLMEILLVAISGILSGAEG</sequence>
<dbReference type="InterPro" id="IPR032806">
    <property type="entry name" value="YbfD_N"/>
</dbReference>
<dbReference type="Proteomes" id="UP000471640">
    <property type="component" value="Unassembled WGS sequence"/>
</dbReference>
<reference evidence="2 3" key="2">
    <citation type="submission" date="2020-02" db="EMBL/GenBank/DDBJ databases">
        <title>Genome sequences of Thiorhodococcus mannitoliphagus and Thiorhodococcus minor, purple sulfur photosynthetic bacteria in the gammaproteobacterial family, Chromatiaceae.</title>
        <authorList>
            <person name="Aviles F.A."/>
            <person name="Meyer T.E."/>
            <person name="Kyndt J.A."/>
        </authorList>
    </citation>
    <scope>NUCLEOTIDE SEQUENCE [LARGE SCALE GENOMIC DNA]</scope>
    <source>
        <strain evidence="2 3">DSM 18266</strain>
    </source>
</reference>
<keyword evidence="3" id="KW-1185">Reference proteome</keyword>
<gene>
    <name evidence="2" type="ORF">G3480_16125</name>
</gene>
<proteinExistence type="predicted"/>
<dbReference type="EMBL" id="JAAIJR010000070">
    <property type="protein sequence ID" value="NEX21817.1"/>
    <property type="molecule type" value="Genomic_DNA"/>
</dbReference>
<reference evidence="3" key="1">
    <citation type="journal article" date="2020" name="Microbiol. Resour. Announc.">
        <title>Draft Genome Sequences of Thiorhodococcus mannitoliphagus and Thiorhodococcus minor, Purple Sulfur Photosynthetic Bacteria in the Gammaproteobacterial Family Chromatiaceae.</title>
        <authorList>
            <person name="Aviles F.A."/>
            <person name="Meyer T.E."/>
            <person name="Kyndt J.A."/>
        </authorList>
    </citation>
    <scope>NUCLEOTIDE SEQUENCE [LARGE SCALE GENOMIC DNA]</scope>
    <source>
        <strain evidence="3">DSM 18266</strain>
    </source>
</reference>
<evidence type="ECO:0000313" key="3">
    <source>
        <dbReference type="Proteomes" id="UP000471640"/>
    </source>
</evidence>
<dbReference type="AlphaFoldDB" id="A0A6P1DU24"/>
<name>A0A6P1DU24_9GAMM</name>
<comment type="caution">
    <text evidence="2">The sequence shown here is derived from an EMBL/GenBank/DDBJ whole genome shotgun (WGS) entry which is preliminary data.</text>
</comment>